<feature type="compositionally biased region" description="Low complexity" evidence="1">
    <location>
        <begin position="1"/>
        <end position="17"/>
    </location>
</feature>
<dbReference type="EMBL" id="JAHRIQ010064807">
    <property type="protein sequence ID" value="MEQ2242410.1"/>
    <property type="molecule type" value="Genomic_DNA"/>
</dbReference>
<proteinExistence type="predicted"/>
<dbReference type="Proteomes" id="UP001482620">
    <property type="component" value="Unassembled WGS sequence"/>
</dbReference>
<protein>
    <submittedName>
        <fullName evidence="2">Uncharacterized protein</fullName>
    </submittedName>
</protein>
<gene>
    <name evidence="2" type="ORF">ILYODFUR_035641</name>
</gene>
<evidence type="ECO:0000313" key="3">
    <source>
        <dbReference type="Proteomes" id="UP001482620"/>
    </source>
</evidence>
<reference evidence="2 3" key="1">
    <citation type="submission" date="2021-06" db="EMBL/GenBank/DDBJ databases">
        <authorList>
            <person name="Palmer J.M."/>
        </authorList>
    </citation>
    <scope>NUCLEOTIDE SEQUENCE [LARGE SCALE GENOMIC DNA]</scope>
    <source>
        <strain evidence="3">if_2019</strain>
        <tissue evidence="2">Muscle</tissue>
    </source>
</reference>
<sequence length="115" mass="12143">GEELSHPGGARSRAAAPPHREEPVEVARASIPDASWTPLSGVVPGTSHQEEAQGTPQDTLEGLCLSPGLGTPWAGRGVWGEGRLSVSAESVAPATRSWIKRKTTSRRVDEIGHFD</sequence>
<keyword evidence="3" id="KW-1185">Reference proteome</keyword>
<accession>A0ABV0UB57</accession>
<feature type="non-terminal residue" evidence="2">
    <location>
        <position position="1"/>
    </location>
</feature>
<comment type="caution">
    <text evidence="2">The sequence shown here is derived from an EMBL/GenBank/DDBJ whole genome shotgun (WGS) entry which is preliminary data.</text>
</comment>
<organism evidence="2 3">
    <name type="scientific">Ilyodon furcidens</name>
    <name type="common">goldbreast splitfin</name>
    <dbReference type="NCBI Taxonomy" id="33524"/>
    <lineage>
        <taxon>Eukaryota</taxon>
        <taxon>Metazoa</taxon>
        <taxon>Chordata</taxon>
        <taxon>Craniata</taxon>
        <taxon>Vertebrata</taxon>
        <taxon>Euteleostomi</taxon>
        <taxon>Actinopterygii</taxon>
        <taxon>Neopterygii</taxon>
        <taxon>Teleostei</taxon>
        <taxon>Neoteleostei</taxon>
        <taxon>Acanthomorphata</taxon>
        <taxon>Ovalentaria</taxon>
        <taxon>Atherinomorphae</taxon>
        <taxon>Cyprinodontiformes</taxon>
        <taxon>Goodeidae</taxon>
        <taxon>Ilyodon</taxon>
    </lineage>
</organism>
<name>A0ABV0UB57_9TELE</name>
<evidence type="ECO:0000256" key="1">
    <source>
        <dbReference type="SAM" id="MobiDB-lite"/>
    </source>
</evidence>
<feature type="region of interest" description="Disordered" evidence="1">
    <location>
        <begin position="1"/>
        <end position="61"/>
    </location>
</feature>
<evidence type="ECO:0000313" key="2">
    <source>
        <dbReference type="EMBL" id="MEQ2242410.1"/>
    </source>
</evidence>